<dbReference type="GO" id="GO:0005667">
    <property type="term" value="C:transcription regulator complex"/>
    <property type="evidence" value="ECO:0007669"/>
    <property type="project" value="InterPro"/>
</dbReference>
<dbReference type="EMBL" id="JAAAUY010000077">
    <property type="protein sequence ID" value="KAF9335994.1"/>
    <property type="molecule type" value="Genomic_DNA"/>
</dbReference>
<gene>
    <name evidence="4" type="ORF">BG006_010049</name>
</gene>
<protein>
    <recommendedName>
        <fullName evidence="3">E2F/DP family winged-helix DNA-binding domain-containing protein</fullName>
    </recommendedName>
</protein>
<evidence type="ECO:0000259" key="3">
    <source>
        <dbReference type="SMART" id="SM01372"/>
    </source>
</evidence>
<dbReference type="GO" id="GO:0000977">
    <property type="term" value="F:RNA polymerase II transcription regulatory region sequence-specific DNA binding"/>
    <property type="evidence" value="ECO:0007669"/>
    <property type="project" value="TreeGrafter"/>
</dbReference>
<feature type="domain" description="E2F/DP family winged-helix DNA-binding" evidence="3">
    <location>
        <begin position="240"/>
        <end position="320"/>
    </location>
</feature>
<comment type="subcellular location">
    <subcellularLocation>
        <location evidence="1">Nucleus</location>
    </subcellularLocation>
</comment>
<feature type="region of interest" description="Disordered" evidence="2">
    <location>
        <begin position="341"/>
        <end position="371"/>
    </location>
</feature>
<dbReference type="GO" id="GO:0051726">
    <property type="term" value="P:regulation of cell cycle"/>
    <property type="evidence" value="ECO:0007669"/>
    <property type="project" value="InterPro"/>
</dbReference>
<evidence type="ECO:0000313" key="5">
    <source>
        <dbReference type="Proteomes" id="UP000696485"/>
    </source>
</evidence>
<feature type="region of interest" description="Disordered" evidence="2">
    <location>
        <begin position="129"/>
        <end position="288"/>
    </location>
</feature>
<dbReference type="Gene3D" id="1.10.10.10">
    <property type="entry name" value="Winged helix-like DNA-binding domain superfamily/Winged helix DNA-binding domain"/>
    <property type="match status" value="1"/>
</dbReference>
<feature type="region of interest" description="Disordered" evidence="2">
    <location>
        <begin position="61"/>
        <end position="99"/>
    </location>
</feature>
<proteinExistence type="inferred from homology"/>
<sequence>MLDASSTTLGLDIYQAQDKSRSRFHPIDHRPGKNVLHTPQDVIGPKGVQRIPPPILTQLRDHPKDCPPLSHQSNSTVSVSAKSESKMSPTTPRSSHITSVLGGHSFDPYFMSESPVDYRIHHHYNREDHSMERYSEPDDIRDREGEKAGVDDESEEDKEPTGHGKKRKVVSRNKASPVSARSLPRAPGAGVHRPLDAVEYAHLDNGDDESGTVASSSSSRKPSVTSMQGEEKVAIKATKSSRKDTRHSSVPDIPESAEEHPNPVRLVQELSDDSIAENEEIGGQEANGQESIRRRVYDALNVLAALDIIAFDHKDIQWVGIDQSQAVHEITRRQAAAEVAASGLEPMDFPQRHENEGDEESEEPEDDDMDIEQLQVTKKSMASESEMISLEHSYKIK</sequence>
<dbReference type="InterPro" id="IPR036390">
    <property type="entry name" value="WH_DNA-bd_sf"/>
</dbReference>
<feature type="compositionally biased region" description="Low complexity" evidence="2">
    <location>
        <begin position="215"/>
        <end position="226"/>
    </location>
</feature>
<evidence type="ECO:0000313" key="4">
    <source>
        <dbReference type="EMBL" id="KAF9335994.1"/>
    </source>
</evidence>
<keyword evidence="1" id="KW-0805">Transcription regulation</keyword>
<feature type="compositionally biased region" description="Basic and acidic residues" evidence="2">
    <location>
        <begin position="193"/>
        <end position="205"/>
    </location>
</feature>
<feature type="compositionally biased region" description="Polar residues" evidence="2">
    <location>
        <begin position="70"/>
        <end position="98"/>
    </location>
</feature>
<dbReference type="GO" id="GO:0000981">
    <property type="term" value="F:DNA-binding transcription factor activity, RNA polymerase II-specific"/>
    <property type="evidence" value="ECO:0007669"/>
    <property type="project" value="TreeGrafter"/>
</dbReference>
<dbReference type="GO" id="GO:0005634">
    <property type="term" value="C:nucleus"/>
    <property type="evidence" value="ECO:0007669"/>
    <property type="project" value="UniProtKB-SubCell"/>
</dbReference>
<reference evidence="4" key="1">
    <citation type="journal article" date="2020" name="Fungal Divers.">
        <title>Resolving the Mortierellaceae phylogeny through synthesis of multi-gene phylogenetics and phylogenomics.</title>
        <authorList>
            <person name="Vandepol N."/>
            <person name="Liber J."/>
            <person name="Desiro A."/>
            <person name="Na H."/>
            <person name="Kennedy M."/>
            <person name="Barry K."/>
            <person name="Grigoriev I.V."/>
            <person name="Miller A.N."/>
            <person name="O'Donnell K."/>
            <person name="Stajich J.E."/>
            <person name="Bonito G."/>
        </authorList>
    </citation>
    <scope>NUCLEOTIDE SEQUENCE</scope>
    <source>
        <strain evidence="4">NVP1</strain>
    </source>
</reference>
<feature type="compositionally biased region" description="Basic and acidic residues" evidence="2">
    <location>
        <begin position="18"/>
        <end position="31"/>
    </location>
</feature>
<dbReference type="PANTHER" id="PTHR12548">
    <property type="entry name" value="TRANSCRIPTION FACTOR DP"/>
    <property type="match status" value="1"/>
</dbReference>
<name>A0A9P5SQD6_9FUNG</name>
<dbReference type="SUPFAM" id="SSF46785">
    <property type="entry name" value="Winged helix' DNA-binding domain"/>
    <property type="match status" value="1"/>
</dbReference>
<organism evidence="4 5">
    <name type="scientific">Podila minutissima</name>
    <dbReference type="NCBI Taxonomy" id="64525"/>
    <lineage>
        <taxon>Eukaryota</taxon>
        <taxon>Fungi</taxon>
        <taxon>Fungi incertae sedis</taxon>
        <taxon>Mucoromycota</taxon>
        <taxon>Mortierellomycotina</taxon>
        <taxon>Mortierellomycetes</taxon>
        <taxon>Mortierellales</taxon>
        <taxon>Mortierellaceae</taxon>
        <taxon>Podila</taxon>
    </lineage>
</organism>
<dbReference type="Proteomes" id="UP000696485">
    <property type="component" value="Unassembled WGS sequence"/>
</dbReference>
<evidence type="ECO:0000256" key="1">
    <source>
        <dbReference type="RuleBase" id="RU003796"/>
    </source>
</evidence>
<feature type="compositionally biased region" description="Acidic residues" evidence="2">
    <location>
        <begin position="270"/>
        <end position="282"/>
    </location>
</feature>
<dbReference type="PANTHER" id="PTHR12548:SF9">
    <property type="entry name" value="TRANSCRIPTION FACTOR DP"/>
    <property type="match status" value="1"/>
</dbReference>
<keyword evidence="1" id="KW-0238">DNA-binding</keyword>
<keyword evidence="1" id="KW-0539">Nucleus</keyword>
<dbReference type="AlphaFoldDB" id="A0A9P5SQD6"/>
<feature type="region of interest" description="Disordered" evidence="2">
    <location>
        <begin position="18"/>
        <end position="47"/>
    </location>
</feature>
<feature type="compositionally biased region" description="Basic and acidic residues" evidence="2">
    <location>
        <begin position="129"/>
        <end position="150"/>
    </location>
</feature>
<comment type="caution">
    <text evidence="4">The sequence shown here is derived from an EMBL/GenBank/DDBJ whole genome shotgun (WGS) entry which is preliminary data.</text>
</comment>
<keyword evidence="5" id="KW-1185">Reference proteome</keyword>
<dbReference type="Pfam" id="PF02319">
    <property type="entry name" value="WHD_E2F_TDP"/>
    <property type="match status" value="1"/>
</dbReference>
<dbReference type="InterPro" id="IPR015648">
    <property type="entry name" value="Transcrpt_fac_DP"/>
</dbReference>
<evidence type="ECO:0000256" key="2">
    <source>
        <dbReference type="SAM" id="MobiDB-lite"/>
    </source>
</evidence>
<dbReference type="InterPro" id="IPR036388">
    <property type="entry name" value="WH-like_DNA-bd_sf"/>
</dbReference>
<dbReference type="SMART" id="SM01372">
    <property type="entry name" value="E2F_TDP"/>
    <property type="match status" value="1"/>
</dbReference>
<accession>A0A9P5SQD6</accession>
<feature type="compositionally biased region" description="Acidic residues" evidence="2">
    <location>
        <begin position="356"/>
        <end position="371"/>
    </location>
</feature>
<comment type="similarity">
    <text evidence="1">Belongs to the E2F/DP family.</text>
</comment>
<dbReference type="InterPro" id="IPR003316">
    <property type="entry name" value="E2F_WHTH_DNA-bd_dom"/>
</dbReference>
<keyword evidence="1" id="KW-0804">Transcription</keyword>